<evidence type="ECO:0000313" key="2">
    <source>
        <dbReference type="Proteomes" id="UP000827092"/>
    </source>
</evidence>
<dbReference type="AlphaFoldDB" id="A0AAV6UUR7"/>
<proteinExistence type="predicted"/>
<organism evidence="1 2">
    <name type="scientific">Oedothorax gibbosus</name>
    <dbReference type="NCBI Taxonomy" id="931172"/>
    <lineage>
        <taxon>Eukaryota</taxon>
        <taxon>Metazoa</taxon>
        <taxon>Ecdysozoa</taxon>
        <taxon>Arthropoda</taxon>
        <taxon>Chelicerata</taxon>
        <taxon>Arachnida</taxon>
        <taxon>Araneae</taxon>
        <taxon>Araneomorphae</taxon>
        <taxon>Entelegynae</taxon>
        <taxon>Araneoidea</taxon>
        <taxon>Linyphiidae</taxon>
        <taxon>Erigoninae</taxon>
        <taxon>Oedothorax</taxon>
    </lineage>
</organism>
<keyword evidence="2" id="KW-1185">Reference proteome</keyword>
<gene>
    <name evidence="1" type="ORF">JTE90_027708</name>
</gene>
<protein>
    <submittedName>
        <fullName evidence="1">Uncharacterized protein</fullName>
    </submittedName>
</protein>
<sequence length="183" mass="20729">MRIFKTVQVNDPIRQPVQVNHQIRQHVQVNDPIRKPVQVNHQIRQPVQVNDPIRKPVQVNHQIRQHVQVNDPIRKPVQVNHQIRQHVQVNDPIRQPVQRKSKNLNPGRAQKLNRTIVSDHFQKLQACLEGAAFAPSNIIAIPGQATEGEENSPNLEAATDIEAPVHHLLGDCPLCPPTETGHD</sequence>
<comment type="caution">
    <text evidence="1">The sequence shown here is derived from an EMBL/GenBank/DDBJ whole genome shotgun (WGS) entry which is preliminary data.</text>
</comment>
<dbReference type="Proteomes" id="UP000827092">
    <property type="component" value="Unassembled WGS sequence"/>
</dbReference>
<name>A0AAV6UUR7_9ARAC</name>
<accession>A0AAV6UUR7</accession>
<reference evidence="1 2" key="1">
    <citation type="journal article" date="2022" name="Nat. Ecol. Evol.">
        <title>A masculinizing supergene underlies an exaggerated male reproductive morph in a spider.</title>
        <authorList>
            <person name="Hendrickx F."/>
            <person name="De Corte Z."/>
            <person name="Sonet G."/>
            <person name="Van Belleghem S.M."/>
            <person name="Kostlbacher S."/>
            <person name="Vangestel C."/>
        </authorList>
    </citation>
    <scope>NUCLEOTIDE SEQUENCE [LARGE SCALE GENOMIC DNA]</scope>
    <source>
        <strain evidence="1">W744_W776</strain>
    </source>
</reference>
<evidence type="ECO:0000313" key="1">
    <source>
        <dbReference type="EMBL" id="KAG8187934.1"/>
    </source>
</evidence>
<dbReference type="EMBL" id="JAFNEN010000254">
    <property type="protein sequence ID" value="KAG8187934.1"/>
    <property type="molecule type" value="Genomic_DNA"/>
</dbReference>